<evidence type="ECO:0000313" key="3">
    <source>
        <dbReference type="EMBL" id="CAI3978619.1"/>
    </source>
</evidence>
<evidence type="ECO:0000313" key="4">
    <source>
        <dbReference type="EMBL" id="CAL4765931.1"/>
    </source>
</evidence>
<feature type="region of interest" description="Disordered" evidence="1">
    <location>
        <begin position="161"/>
        <end position="202"/>
    </location>
</feature>
<name>A0A9P1FIR0_9DINO</name>
<sequence length="355" mass="38843">MILLHDVTCECEGCHSLRSLVLDAVKQNGGAFAYADPSLRADRGLALEAVKRSGLALQFASETLRHDKELVMQAVEHCGFALQFVPEKLRADVEIALKAVRQNGDALKLLPKELRANQKLVLEALKSGPPPSIKGGQKPMATFLDGLHLVEKNTFLEVVDEKEPQGKVMRSMSWHDGDSNGTRSSDPETEKATSASDGGSHSLLASTSIETHETHEIGEIREIKQVEQVEQVYIPSDLAPSASVIPSIVDPMQGAMRGIGGAPGHHAHAKKACKPCVFAASRTGCASTICEFCHDHHFSCGGRRPRKETRERFKEAVESVFARQMDFNDRCQILQAMAQQSPYMRGIIVGRLDQE</sequence>
<dbReference type="Proteomes" id="UP001152797">
    <property type="component" value="Unassembled WGS sequence"/>
</dbReference>
<dbReference type="EMBL" id="CAMXCT010000424">
    <property type="protein sequence ID" value="CAI3978619.1"/>
    <property type="molecule type" value="Genomic_DNA"/>
</dbReference>
<evidence type="ECO:0000313" key="5">
    <source>
        <dbReference type="Proteomes" id="UP001152797"/>
    </source>
</evidence>
<gene>
    <name evidence="3" type="ORF">C1SCF055_LOCUS6656</name>
</gene>
<evidence type="ECO:0000259" key="2">
    <source>
        <dbReference type="Pfam" id="PF13475"/>
    </source>
</evidence>
<dbReference type="AlphaFoldDB" id="A0A9P1FIR0"/>
<feature type="domain" description="DUF4116" evidence="2">
    <location>
        <begin position="18"/>
        <end position="65"/>
    </location>
</feature>
<protein>
    <submittedName>
        <fullName evidence="4">DUF4116 domain-containing protein</fullName>
    </submittedName>
</protein>
<evidence type="ECO:0000256" key="1">
    <source>
        <dbReference type="SAM" id="MobiDB-lite"/>
    </source>
</evidence>
<dbReference type="Pfam" id="PF13475">
    <property type="entry name" value="DUF4116"/>
    <property type="match status" value="2"/>
</dbReference>
<dbReference type="EMBL" id="CAMXCT030000424">
    <property type="protein sequence ID" value="CAL4765931.1"/>
    <property type="molecule type" value="Genomic_DNA"/>
</dbReference>
<keyword evidence="5" id="KW-1185">Reference proteome</keyword>
<feature type="compositionally biased region" description="Polar residues" evidence="1">
    <location>
        <begin position="192"/>
        <end position="202"/>
    </location>
</feature>
<comment type="caution">
    <text evidence="3">The sequence shown here is derived from an EMBL/GenBank/DDBJ whole genome shotgun (WGS) entry which is preliminary data.</text>
</comment>
<feature type="domain" description="DUF4116" evidence="2">
    <location>
        <begin position="67"/>
        <end position="115"/>
    </location>
</feature>
<organism evidence="3">
    <name type="scientific">Cladocopium goreaui</name>
    <dbReference type="NCBI Taxonomy" id="2562237"/>
    <lineage>
        <taxon>Eukaryota</taxon>
        <taxon>Sar</taxon>
        <taxon>Alveolata</taxon>
        <taxon>Dinophyceae</taxon>
        <taxon>Suessiales</taxon>
        <taxon>Symbiodiniaceae</taxon>
        <taxon>Cladocopium</taxon>
    </lineage>
</organism>
<proteinExistence type="predicted"/>
<accession>A0A9P1FIR0</accession>
<dbReference type="OrthoDB" id="447781at2759"/>
<dbReference type="EMBL" id="CAMXCT020000424">
    <property type="protein sequence ID" value="CAL1131994.1"/>
    <property type="molecule type" value="Genomic_DNA"/>
</dbReference>
<dbReference type="InterPro" id="IPR025197">
    <property type="entry name" value="DUF4116"/>
</dbReference>
<reference evidence="3" key="1">
    <citation type="submission" date="2022-10" db="EMBL/GenBank/DDBJ databases">
        <authorList>
            <person name="Chen Y."/>
            <person name="Dougan E. K."/>
            <person name="Chan C."/>
            <person name="Rhodes N."/>
            <person name="Thang M."/>
        </authorList>
    </citation>
    <scope>NUCLEOTIDE SEQUENCE</scope>
</reference>
<reference evidence="4 5" key="2">
    <citation type="submission" date="2024-05" db="EMBL/GenBank/DDBJ databases">
        <authorList>
            <person name="Chen Y."/>
            <person name="Shah S."/>
            <person name="Dougan E. K."/>
            <person name="Thang M."/>
            <person name="Chan C."/>
        </authorList>
    </citation>
    <scope>NUCLEOTIDE SEQUENCE [LARGE SCALE GENOMIC DNA]</scope>
</reference>